<evidence type="ECO:0000256" key="1">
    <source>
        <dbReference type="SAM" id="MobiDB-lite"/>
    </source>
</evidence>
<dbReference type="AlphaFoldDB" id="A0A7W7ZQK0"/>
<feature type="region of interest" description="Disordered" evidence="1">
    <location>
        <begin position="1"/>
        <end position="24"/>
    </location>
</feature>
<reference evidence="2 3" key="1">
    <citation type="submission" date="2020-08" db="EMBL/GenBank/DDBJ databases">
        <title>Genomic Encyclopedia of Type Strains, Phase IV (KMG-V): Genome sequencing to study the core and pangenomes of soil and plant-associated prokaryotes.</title>
        <authorList>
            <person name="Whitman W."/>
        </authorList>
    </citation>
    <scope>NUCLEOTIDE SEQUENCE [LARGE SCALE GENOMIC DNA]</scope>
    <source>
        <strain evidence="2 3">X5P3</strain>
    </source>
</reference>
<sequence length="72" mass="8439">MNDVKGSAAESYSTPRRNKSAPEVMTPLSMRLRRSVHVRFIEYADEKRLSYPDALEDLLNKTLQRRSSKRRK</sequence>
<accession>A0A7W7ZQK0</accession>
<gene>
    <name evidence="2" type="ORF">HDF15_002275</name>
</gene>
<dbReference type="Proteomes" id="UP000584867">
    <property type="component" value="Unassembled WGS sequence"/>
</dbReference>
<proteinExistence type="predicted"/>
<dbReference type="RefSeq" id="WP_184255453.1">
    <property type="nucleotide sequence ID" value="NZ_JACHIO010000008.1"/>
</dbReference>
<name>A0A7W7ZQK0_9BACT</name>
<evidence type="ECO:0000313" key="3">
    <source>
        <dbReference type="Proteomes" id="UP000584867"/>
    </source>
</evidence>
<organism evidence="2 3">
    <name type="scientific">Granulicella mallensis</name>
    <dbReference type="NCBI Taxonomy" id="940614"/>
    <lineage>
        <taxon>Bacteria</taxon>
        <taxon>Pseudomonadati</taxon>
        <taxon>Acidobacteriota</taxon>
        <taxon>Terriglobia</taxon>
        <taxon>Terriglobales</taxon>
        <taxon>Acidobacteriaceae</taxon>
        <taxon>Granulicella</taxon>
    </lineage>
</organism>
<evidence type="ECO:0000313" key="2">
    <source>
        <dbReference type="EMBL" id="MBB5063927.1"/>
    </source>
</evidence>
<dbReference type="EMBL" id="JACHIO010000008">
    <property type="protein sequence ID" value="MBB5063927.1"/>
    <property type="molecule type" value="Genomic_DNA"/>
</dbReference>
<comment type="caution">
    <text evidence="2">The sequence shown here is derived from an EMBL/GenBank/DDBJ whole genome shotgun (WGS) entry which is preliminary data.</text>
</comment>
<protein>
    <submittedName>
        <fullName evidence="2">Uncharacterized protein</fullName>
    </submittedName>
</protein>